<reference evidence="10" key="1">
    <citation type="submission" date="2023-03" db="EMBL/GenBank/DDBJ databases">
        <authorList>
            <person name="Julca I."/>
        </authorList>
    </citation>
    <scope>NUCLEOTIDE SEQUENCE</scope>
</reference>
<dbReference type="GO" id="GO:0005198">
    <property type="term" value="F:structural molecule activity"/>
    <property type="evidence" value="ECO:0007669"/>
    <property type="project" value="InterPro"/>
</dbReference>
<feature type="region of interest" description="Disordered" evidence="9">
    <location>
        <begin position="1"/>
        <end position="133"/>
    </location>
</feature>
<dbReference type="PANTHER" id="PTHR10639">
    <property type="entry name" value="CLATHRIN LIGHT CHAIN"/>
    <property type="match status" value="1"/>
</dbReference>
<feature type="compositionally biased region" description="Pro residues" evidence="9">
    <location>
        <begin position="265"/>
        <end position="276"/>
    </location>
</feature>
<feature type="region of interest" description="Disordered" evidence="9">
    <location>
        <begin position="219"/>
        <end position="377"/>
    </location>
</feature>
<evidence type="ECO:0000256" key="3">
    <source>
        <dbReference type="ARBA" id="ARBA00004277"/>
    </source>
</evidence>
<keyword evidence="11" id="KW-1185">Reference proteome</keyword>
<dbReference type="GO" id="GO:0006886">
    <property type="term" value="P:intracellular protein transport"/>
    <property type="evidence" value="ECO:0007669"/>
    <property type="project" value="InterPro"/>
</dbReference>
<dbReference type="PANTHER" id="PTHR10639:SF33">
    <property type="entry name" value="CLATHRIN LIGHT CHAIN 1"/>
    <property type="match status" value="1"/>
</dbReference>
<evidence type="ECO:0000256" key="1">
    <source>
        <dbReference type="ARBA" id="ARBA00003913"/>
    </source>
</evidence>
<comment type="subcellular location">
    <subcellularLocation>
        <location evidence="2">Cytoplasmic vesicle membrane</location>
        <topology evidence="2">Peripheral membrane protein</topology>
        <orientation evidence="2">Cytoplasmic side</orientation>
    </subcellularLocation>
    <subcellularLocation>
        <location evidence="3">Membrane</location>
        <location evidence="3">Coated pit</location>
        <topology evidence="3">Peripheral membrane protein</topology>
        <orientation evidence="3">Cytoplasmic side</orientation>
    </subcellularLocation>
</comment>
<evidence type="ECO:0000256" key="2">
    <source>
        <dbReference type="ARBA" id="ARBA00004180"/>
    </source>
</evidence>
<feature type="coiled-coil region" evidence="8">
    <location>
        <begin position="135"/>
        <end position="170"/>
    </location>
</feature>
<proteinExistence type="inferred from homology"/>
<evidence type="ECO:0000256" key="6">
    <source>
        <dbReference type="ARBA" id="ARBA00023176"/>
    </source>
</evidence>
<evidence type="ECO:0000256" key="5">
    <source>
        <dbReference type="ARBA" id="ARBA00023136"/>
    </source>
</evidence>
<feature type="compositionally biased region" description="Basic and acidic residues" evidence="9">
    <location>
        <begin position="277"/>
        <end position="308"/>
    </location>
</feature>
<evidence type="ECO:0000313" key="11">
    <source>
        <dbReference type="Proteomes" id="UP001161247"/>
    </source>
</evidence>
<evidence type="ECO:0000313" key="10">
    <source>
        <dbReference type="EMBL" id="CAI9089433.1"/>
    </source>
</evidence>
<dbReference type="EMBL" id="OX459118">
    <property type="protein sequence ID" value="CAI9089433.1"/>
    <property type="molecule type" value="Genomic_DNA"/>
</dbReference>
<dbReference type="GO" id="GO:0030130">
    <property type="term" value="C:clathrin coat of trans-Golgi network vesicle"/>
    <property type="evidence" value="ECO:0007669"/>
    <property type="project" value="InterPro"/>
</dbReference>
<keyword evidence="5" id="KW-0472">Membrane</keyword>
<feature type="compositionally biased region" description="Polar residues" evidence="9">
    <location>
        <begin position="309"/>
        <end position="324"/>
    </location>
</feature>
<evidence type="ECO:0000256" key="4">
    <source>
        <dbReference type="ARBA" id="ARBA00005263"/>
    </source>
</evidence>
<dbReference type="GO" id="GO:0072583">
    <property type="term" value="P:clathrin-dependent endocytosis"/>
    <property type="evidence" value="ECO:0007669"/>
    <property type="project" value="TreeGrafter"/>
</dbReference>
<dbReference type="InterPro" id="IPR000996">
    <property type="entry name" value="Clathrin_L-chain"/>
</dbReference>
<comment type="function">
    <text evidence="1">Clathrin is the major protein of the polyhedral coat of coated pits and vesicles.</text>
</comment>
<keyword evidence="6" id="KW-0168">Coated pit</keyword>
<name>A0AAV1C2Q7_OLDCO</name>
<protein>
    <submittedName>
        <fullName evidence="10">OLC1v1024005C1</fullName>
    </submittedName>
</protein>
<comment type="similarity">
    <text evidence="4">Belongs to the clathrin light chain family.</text>
</comment>
<dbReference type="AlphaFoldDB" id="A0AAV1C2Q7"/>
<dbReference type="Proteomes" id="UP001161247">
    <property type="component" value="Chromosome 1"/>
</dbReference>
<organism evidence="10 11">
    <name type="scientific">Oldenlandia corymbosa var. corymbosa</name>
    <dbReference type="NCBI Taxonomy" id="529605"/>
    <lineage>
        <taxon>Eukaryota</taxon>
        <taxon>Viridiplantae</taxon>
        <taxon>Streptophyta</taxon>
        <taxon>Embryophyta</taxon>
        <taxon>Tracheophyta</taxon>
        <taxon>Spermatophyta</taxon>
        <taxon>Magnoliopsida</taxon>
        <taxon>eudicotyledons</taxon>
        <taxon>Gunneridae</taxon>
        <taxon>Pentapetalae</taxon>
        <taxon>asterids</taxon>
        <taxon>lamiids</taxon>
        <taxon>Gentianales</taxon>
        <taxon>Rubiaceae</taxon>
        <taxon>Rubioideae</taxon>
        <taxon>Spermacoceae</taxon>
        <taxon>Hedyotis-Oldenlandia complex</taxon>
        <taxon>Oldenlandia</taxon>
    </lineage>
</organism>
<dbReference type="GO" id="GO:0032050">
    <property type="term" value="F:clathrin heavy chain binding"/>
    <property type="evidence" value="ECO:0007669"/>
    <property type="project" value="TreeGrafter"/>
</dbReference>
<sequence>MDAFEGDFVGTEGGTEEQIMQPPPPPSQPHPFEDDGYVDNFDYDAAPPPPMAAADDFGFDGGAPPPEPLPMGDFSDPAFGISPENDAGINGEYGGQEKGYDIGADTDGIFSSDNANLDGPILPDPSQMREEGAAFREWRRQNAIHLEEKEKKEKEMRNQIIEEAEEYKRTFYEKLKLNRETAMVHNREREKLYHANQEKFHKEADKNYWKAIAEIIPREVPNFEKRRGKKEEERKPSIMVIQGPKPGKPTDLARMRQMLQKLKNTPPPHMIPPPPPKEGKDAKEGKDGKEGKDEKDKKDAKDAKEDKTGTPNSVSGDKTGTPESATAAKDEKVGAPLLLEKVGTPTSAKANEQIVDSPAKDTAIDATPEAPKLNATS</sequence>
<accession>A0AAV1C2Q7</accession>
<evidence type="ECO:0000256" key="7">
    <source>
        <dbReference type="ARBA" id="ARBA00023329"/>
    </source>
</evidence>
<evidence type="ECO:0000256" key="9">
    <source>
        <dbReference type="SAM" id="MobiDB-lite"/>
    </source>
</evidence>
<gene>
    <name evidence="10" type="ORF">OLC1_LOCUS1778</name>
</gene>
<dbReference type="GO" id="GO:0030132">
    <property type="term" value="C:clathrin coat of coated pit"/>
    <property type="evidence" value="ECO:0007669"/>
    <property type="project" value="InterPro"/>
</dbReference>
<evidence type="ECO:0000256" key="8">
    <source>
        <dbReference type="SAM" id="Coils"/>
    </source>
</evidence>
<keyword evidence="8" id="KW-0175">Coiled coil</keyword>
<feature type="compositionally biased region" description="Basic and acidic residues" evidence="9">
    <location>
        <begin position="221"/>
        <end position="236"/>
    </location>
</feature>
<keyword evidence="7" id="KW-0968">Cytoplasmic vesicle</keyword>